<protein>
    <recommendedName>
        <fullName evidence="2">Thioredoxin domain-containing protein</fullName>
    </recommendedName>
</protein>
<evidence type="ECO:0000313" key="3">
    <source>
        <dbReference type="EMBL" id="KCV70166.1"/>
    </source>
</evidence>
<dbReference type="GeneID" id="20528350"/>
<dbReference type="InterPro" id="IPR036249">
    <property type="entry name" value="Thioredoxin-like_sf"/>
</dbReference>
<dbReference type="InterPro" id="IPR010357">
    <property type="entry name" value="TXNDC17_dom"/>
</dbReference>
<name>A0A058Z7S3_FONAL</name>
<accession>A0A058Z7S3</accession>
<evidence type="ECO:0000313" key="4">
    <source>
        <dbReference type="Proteomes" id="UP000030693"/>
    </source>
</evidence>
<dbReference type="eggNOG" id="KOG3425">
    <property type="taxonomic scope" value="Eukaryota"/>
</dbReference>
<dbReference type="RefSeq" id="XP_009495772.1">
    <property type="nucleotide sequence ID" value="XM_009497497.1"/>
</dbReference>
<dbReference type="Proteomes" id="UP000030693">
    <property type="component" value="Unassembled WGS sequence"/>
</dbReference>
<dbReference type="OMA" id="PRDYWKN"/>
<dbReference type="GO" id="GO:0005829">
    <property type="term" value="C:cytosol"/>
    <property type="evidence" value="ECO:0007669"/>
    <property type="project" value="TreeGrafter"/>
</dbReference>
<evidence type="ECO:0000256" key="1">
    <source>
        <dbReference type="ARBA" id="ARBA00008987"/>
    </source>
</evidence>
<keyword evidence="4" id="KW-1185">Reference proteome</keyword>
<dbReference type="EMBL" id="KB932205">
    <property type="protein sequence ID" value="KCV70166.1"/>
    <property type="molecule type" value="Genomic_DNA"/>
</dbReference>
<evidence type="ECO:0000259" key="2">
    <source>
        <dbReference type="Pfam" id="PF06110"/>
    </source>
</evidence>
<dbReference type="OrthoDB" id="78947at2759"/>
<dbReference type="AlphaFoldDB" id="A0A058Z7S3"/>
<proteinExistence type="inferred from homology"/>
<dbReference type="InterPro" id="IPR045108">
    <property type="entry name" value="TXNDC17-like"/>
</dbReference>
<reference evidence="3" key="1">
    <citation type="submission" date="2013-04" db="EMBL/GenBank/DDBJ databases">
        <title>The Genome Sequence of Fonticula alba ATCC 38817.</title>
        <authorList>
            <consortium name="The Broad Institute Genomics Platform"/>
            <person name="Russ C."/>
            <person name="Cuomo C."/>
            <person name="Burger G."/>
            <person name="Gray M.W."/>
            <person name="Holland P.W.H."/>
            <person name="King N."/>
            <person name="Lang F.B.F."/>
            <person name="Roger A.J."/>
            <person name="Ruiz-Trillo I."/>
            <person name="Brown M."/>
            <person name="Walker B."/>
            <person name="Young S."/>
            <person name="Zeng Q."/>
            <person name="Gargeya S."/>
            <person name="Fitzgerald M."/>
            <person name="Haas B."/>
            <person name="Abouelleil A."/>
            <person name="Allen A.W."/>
            <person name="Alvarado L."/>
            <person name="Arachchi H.M."/>
            <person name="Berlin A.M."/>
            <person name="Chapman S.B."/>
            <person name="Gainer-Dewar J."/>
            <person name="Goldberg J."/>
            <person name="Griggs A."/>
            <person name="Gujja S."/>
            <person name="Hansen M."/>
            <person name="Howarth C."/>
            <person name="Imamovic A."/>
            <person name="Ireland A."/>
            <person name="Larimer J."/>
            <person name="McCowan C."/>
            <person name="Murphy C."/>
            <person name="Pearson M."/>
            <person name="Poon T.W."/>
            <person name="Priest M."/>
            <person name="Roberts A."/>
            <person name="Saif S."/>
            <person name="Shea T."/>
            <person name="Sisk P."/>
            <person name="Sykes S."/>
            <person name="Wortman J."/>
            <person name="Nusbaum C."/>
            <person name="Birren B."/>
        </authorList>
    </citation>
    <scope>NUCLEOTIDE SEQUENCE [LARGE SCALE GENOMIC DNA]</scope>
    <source>
        <strain evidence="3">ATCC 38817</strain>
    </source>
</reference>
<organism evidence="3">
    <name type="scientific">Fonticula alba</name>
    <name type="common">Slime mold</name>
    <dbReference type="NCBI Taxonomy" id="691883"/>
    <lineage>
        <taxon>Eukaryota</taxon>
        <taxon>Rotosphaerida</taxon>
        <taxon>Fonticulaceae</taxon>
        <taxon>Fonticula</taxon>
    </lineage>
</organism>
<comment type="similarity">
    <text evidence="1">Belongs to the thioredoxin family.</text>
</comment>
<sequence length="128" mass="14276">MSKIVRVPSPAEFDSIMADLADEPLVFVVFISSVAPETGETWCPDCVIADPVIRKTVFELKNAILVECPVGSRDEYKNRPEHPYRVHPKIQLRAIPTLMRWKGDGPVGTPLVEEGCLVPEDIHKLAEL</sequence>
<dbReference type="SUPFAM" id="SSF52833">
    <property type="entry name" value="Thioredoxin-like"/>
    <property type="match status" value="1"/>
</dbReference>
<gene>
    <name evidence="3" type="ORF">H696_03625</name>
</gene>
<dbReference type="PANTHER" id="PTHR12452">
    <property type="entry name" value="42-9-9 PROTEIN-RELATED"/>
    <property type="match status" value="1"/>
</dbReference>
<dbReference type="GO" id="GO:0047134">
    <property type="term" value="F:protein-disulfide reductase [NAD(P)H] activity"/>
    <property type="evidence" value="ECO:0007669"/>
    <property type="project" value="InterPro"/>
</dbReference>
<dbReference type="STRING" id="691883.A0A058Z7S3"/>
<dbReference type="PANTHER" id="PTHR12452:SF0">
    <property type="entry name" value="THIOREDOXIN DOMAIN-CONTAINING PROTEIN 17"/>
    <property type="match status" value="1"/>
</dbReference>
<dbReference type="Gene3D" id="3.40.30.10">
    <property type="entry name" value="Glutaredoxin"/>
    <property type="match status" value="1"/>
</dbReference>
<dbReference type="Pfam" id="PF06110">
    <property type="entry name" value="TXD17-like_Trx"/>
    <property type="match status" value="1"/>
</dbReference>
<feature type="domain" description="Thioredoxin" evidence="2">
    <location>
        <begin position="12"/>
        <end position="105"/>
    </location>
</feature>